<dbReference type="Gene3D" id="1.10.10.10">
    <property type="entry name" value="Winged helix-like DNA-binding domain superfamily/Winged helix DNA-binding domain"/>
    <property type="match status" value="1"/>
</dbReference>
<dbReference type="GO" id="GO:0006351">
    <property type="term" value="P:DNA-templated transcription"/>
    <property type="evidence" value="ECO:0007669"/>
    <property type="project" value="TreeGrafter"/>
</dbReference>
<evidence type="ECO:0000256" key="2">
    <source>
        <dbReference type="ARBA" id="ARBA00023015"/>
    </source>
</evidence>
<keyword evidence="3" id="KW-0238">DNA-binding</keyword>
<evidence type="ECO:0000313" key="6">
    <source>
        <dbReference type="EMBL" id="SOY66916.1"/>
    </source>
</evidence>
<dbReference type="PANTHER" id="PTHR30537:SF26">
    <property type="entry name" value="GLYCINE CLEAVAGE SYSTEM TRANSCRIPTIONAL ACTIVATOR"/>
    <property type="match status" value="1"/>
</dbReference>
<gene>
    <name evidence="6" type="ORF">CBM2587_B80193</name>
</gene>
<evidence type="ECO:0000256" key="4">
    <source>
        <dbReference type="ARBA" id="ARBA00023163"/>
    </source>
</evidence>
<comment type="caution">
    <text evidence="6">The sequence shown here is derived from an EMBL/GenBank/DDBJ whole genome shotgun (WGS) entry which is preliminary data.</text>
</comment>
<dbReference type="RefSeq" id="WP_116358810.1">
    <property type="nucleotide sequence ID" value="NZ_LT976854.1"/>
</dbReference>
<name>A0A375CBG0_9BURK</name>
<dbReference type="EMBL" id="OFSQ01000037">
    <property type="protein sequence ID" value="SOY66916.1"/>
    <property type="molecule type" value="Genomic_DNA"/>
</dbReference>
<dbReference type="InterPro" id="IPR000847">
    <property type="entry name" value="LysR_HTH_N"/>
</dbReference>
<dbReference type="OrthoDB" id="8688993at2"/>
<dbReference type="InterPro" id="IPR005119">
    <property type="entry name" value="LysR_subst-bd"/>
</dbReference>
<evidence type="ECO:0000259" key="5">
    <source>
        <dbReference type="PROSITE" id="PS50931"/>
    </source>
</evidence>
<dbReference type="Gene3D" id="3.40.190.10">
    <property type="entry name" value="Periplasmic binding protein-like II"/>
    <property type="match status" value="2"/>
</dbReference>
<dbReference type="FunFam" id="1.10.10.10:FF:000001">
    <property type="entry name" value="LysR family transcriptional regulator"/>
    <property type="match status" value="1"/>
</dbReference>
<evidence type="ECO:0000256" key="3">
    <source>
        <dbReference type="ARBA" id="ARBA00023125"/>
    </source>
</evidence>
<dbReference type="PANTHER" id="PTHR30537">
    <property type="entry name" value="HTH-TYPE TRANSCRIPTIONAL REGULATOR"/>
    <property type="match status" value="1"/>
</dbReference>
<evidence type="ECO:0000256" key="1">
    <source>
        <dbReference type="ARBA" id="ARBA00009437"/>
    </source>
</evidence>
<protein>
    <submittedName>
        <fullName evidence="6">Transcriptional regulator, LysR family</fullName>
    </submittedName>
</protein>
<dbReference type="GO" id="GO:0003700">
    <property type="term" value="F:DNA-binding transcription factor activity"/>
    <property type="evidence" value="ECO:0007669"/>
    <property type="project" value="InterPro"/>
</dbReference>
<dbReference type="AlphaFoldDB" id="A0A375CBG0"/>
<dbReference type="Pfam" id="PF00126">
    <property type="entry name" value="HTH_1"/>
    <property type="match status" value="1"/>
</dbReference>
<accession>A0A375CBG0</accession>
<dbReference type="SUPFAM" id="SSF46785">
    <property type="entry name" value="Winged helix' DNA-binding domain"/>
    <property type="match status" value="1"/>
</dbReference>
<comment type="similarity">
    <text evidence="1">Belongs to the LysR transcriptional regulatory family.</text>
</comment>
<reference evidence="6" key="1">
    <citation type="submission" date="2018-01" db="EMBL/GenBank/DDBJ databases">
        <authorList>
            <person name="Clerissi C."/>
        </authorList>
    </citation>
    <scope>NUCLEOTIDE SEQUENCE</scope>
    <source>
        <strain evidence="6">Cupriavidus sp. LMG 19464</strain>
    </source>
</reference>
<dbReference type="Pfam" id="PF03466">
    <property type="entry name" value="LysR_substrate"/>
    <property type="match status" value="1"/>
</dbReference>
<dbReference type="InterPro" id="IPR058163">
    <property type="entry name" value="LysR-type_TF_proteobact-type"/>
</dbReference>
<dbReference type="PROSITE" id="PS50931">
    <property type="entry name" value="HTH_LYSR"/>
    <property type="match status" value="1"/>
</dbReference>
<keyword evidence="4" id="KW-0804">Transcription</keyword>
<dbReference type="InterPro" id="IPR036388">
    <property type="entry name" value="WH-like_DNA-bd_sf"/>
</dbReference>
<dbReference type="GO" id="GO:0043565">
    <property type="term" value="F:sequence-specific DNA binding"/>
    <property type="evidence" value="ECO:0007669"/>
    <property type="project" value="TreeGrafter"/>
</dbReference>
<sequence length="313" mass="34376">MSVPLVRLFSLDLLKGFVAVGRRMSITQAADDLCLTQSAVSRQIHALETQLKVQLFVRKHRGVAFTAEGERLFRSADSALQQLQDVVAEVRRSEGRQPVTVTASIGVTGLWLLPRLGSLQKAHPHLDVRLSASNRISDLREEGIDLAVRYCRDAAAPPDAVRLFGEHIAPIAHPSLLAAPGPHGDALLQLPLLEFDDPRPWLQWRSWLAPRDLRQASQRGMLRFNQYDQVIQAALAGQGVALGRLELVRPLVDGGQLALVPTARQAPPSPNAYWLIQAAAQPRADVRRVAQWICEEAARTVMTPPHPAHPAAS</sequence>
<organism evidence="6">
    <name type="scientific">Cupriavidus taiwanensis</name>
    <dbReference type="NCBI Taxonomy" id="164546"/>
    <lineage>
        <taxon>Bacteria</taxon>
        <taxon>Pseudomonadati</taxon>
        <taxon>Pseudomonadota</taxon>
        <taxon>Betaproteobacteria</taxon>
        <taxon>Burkholderiales</taxon>
        <taxon>Burkholderiaceae</taxon>
        <taxon>Cupriavidus</taxon>
    </lineage>
</organism>
<dbReference type="Proteomes" id="UP000256780">
    <property type="component" value="Chromosome CBM2587_b"/>
</dbReference>
<dbReference type="SUPFAM" id="SSF53850">
    <property type="entry name" value="Periplasmic binding protein-like II"/>
    <property type="match status" value="1"/>
</dbReference>
<keyword evidence="2" id="KW-0805">Transcription regulation</keyword>
<dbReference type="InterPro" id="IPR036390">
    <property type="entry name" value="WH_DNA-bd_sf"/>
</dbReference>
<feature type="domain" description="HTH lysR-type" evidence="5">
    <location>
        <begin position="9"/>
        <end position="66"/>
    </location>
</feature>
<proteinExistence type="inferred from homology"/>
<dbReference type="PRINTS" id="PR00039">
    <property type="entry name" value="HTHLYSR"/>
</dbReference>